<accession>A0ABT0CE12</accession>
<feature type="transmembrane region" description="Helical" evidence="1">
    <location>
        <begin position="23"/>
        <end position="42"/>
    </location>
</feature>
<dbReference type="PANTHER" id="PTHR37185:SF3">
    <property type="entry name" value="MEMBRANE PROTEIN"/>
    <property type="match status" value="1"/>
</dbReference>
<dbReference type="InterPro" id="IPR018710">
    <property type="entry name" value="DUF2232"/>
</dbReference>
<dbReference type="Pfam" id="PF09991">
    <property type="entry name" value="DUF2232"/>
    <property type="match status" value="1"/>
</dbReference>
<feature type="transmembrane region" description="Helical" evidence="1">
    <location>
        <begin position="113"/>
        <end position="136"/>
    </location>
</feature>
<dbReference type="EMBL" id="JAFIRA010000044">
    <property type="protein sequence ID" value="MCJ2544027.1"/>
    <property type="molecule type" value="Genomic_DNA"/>
</dbReference>
<evidence type="ECO:0000256" key="1">
    <source>
        <dbReference type="SAM" id="Phobius"/>
    </source>
</evidence>
<feature type="transmembrane region" description="Helical" evidence="1">
    <location>
        <begin position="72"/>
        <end position="101"/>
    </location>
</feature>
<organism evidence="2 3">
    <name type="scientific">Thermostichus vulcanus str. 'Rupite'</name>
    <dbReference type="NCBI Taxonomy" id="2813851"/>
    <lineage>
        <taxon>Bacteria</taxon>
        <taxon>Bacillati</taxon>
        <taxon>Cyanobacteriota</taxon>
        <taxon>Cyanophyceae</taxon>
        <taxon>Thermostichales</taxon>
        <taxon>Thermostichaceae</taxon>
        <taxon>Thermostichus</taxon>
    </lineage>
</organism>
<sequence length="225" mass="25258">MPSPPSVQDDFPPLPPPPPRSPALKVVETAFLASTSALIWILSYTPLAPFMRLFFPIPVALAVMRWDPRTGAMALVVSSLLLTVLMGPTRSVLYVIPYGILGYWCARLWQRRLSWYVSVLSGALISAFGLIFQLLLSSLLVGENLWTYVTIQLTSLTNWLLDVSLSWLGVYWVAEPWMIQVVVVGFIGFNSLIYVFTVHLVAALVMEHFRCPLPPPPKWVQFLLD</sequence>
<gene>
    <name evidence="2" type="ORF">JX360_14130</name>
</gene>
<feature type="transmembrane region" description="Helical" evidence="1">
    <location>
        <begin position="181"/>
        <end position="206"/>
    </location>
</feature>
<keyword evidence="3" id="KW-1185">Reference proteome</keyword>
<evidence type="ECO:0000313" key="2">
    <source>
        <dbReference type="EMBL" id="MCJ2544027.1"/>
    </source>
</evidence>
<proteinExistence type="predicted"/>
<reference evidence="2" key="1">
    <citation type="submission" date="2021-02" db="EMBL/GenBank/DDBJ databases">
        <title>The CRISPR/cas machinery reduction and long-range gene transfer in the hot spring cyanobacterium Synechococcus.</title>
        <authorList>
            <person name="Dvorak P."/>
            <person name="Jahodarova E."/>
            <person name="Hasler P."/>
            <person name="Poulickova A."/>
        </authorList>
    </citation>
    <scope>NUCLEOTIDE SEQUENCE</scope>
    <source>
        <strain evidence="2">Rupite</strain>
    </source>
</reference>
<dbReference type="Proteomes" id="UP000830835">
    <property type="component" value="Unassembled WGS sequence"/>
</dbReference>
<name>A0ABT0CE12_THEVL</name>
<keyword evidence="1" id="KW-1133">Transmembrane helix</keyword>
<keyword evidence="1" id="KW-0472">Membrane</keyword>
<feature type="transmembrane region" description="Helical" evidence="1">
    <location>
        <begin position="156"/>
        <end position="174"/>
    </location>
</feature>
<comment type="caution">
    <text evidence="2">The sequence shown here is derived from an EMBL/GenBank/DDBJ whole genome shotgun (WGS) entry which is preliminary data.</text>
</comment>
<evidence type="ECO:0000313" key="3">
    <source>
        <dbReference type="Proteomes" id="UP000830835"/>
    </source>
</evidence>
<protein>
    <submittedName>
        <fullName evidence="2">DUF2232 domain-containing protein</fullName>
    </submittedName>
</protein>
<keyword evidence="1" id="KW-0812">Transmembrane</keyword>
<dbReference type="PANTHER" id="PTHR37185">
    <property type="entry name" value="MEMBRANE PROTEIN"/>
    <property type="match status" value="1"/>
</dbReference>